<dbReference type="PROSITE" id="PS00380">
    <property type="entry name" value="RHODANESE_1"/>
    <property type="match status" value="1"/>
</dbReference>
<evidence type="ECO:0000259" key="3">
    <source>
        <dbReference type="PROSITE" id="PS50206"/>
    </source>
</evidence>
<gene>
    <name evidence="4" type="ORF">P7228_02550</name>
</gene>
<dbReference type="SUPFAM" id="SSF52821">
    <property type="entry name" value="Rhodanese/Cell cycle control phosphatase"/>
    <property type="match status" value="2"/>
</dbReference>
<feature type="domain" description="Rhodanese" evidence="3">
    <location>
        <begin position="15"/>
        <end position="132"/>
    </location>
</feature>
<feature type="domain" description="Rhodanese" evidence="3">
    <location>
        <begin position="162"/>
        <end position="276"/>
    </location>
</feature>
<proteinExistence type="predicted"/>
<dbReference type="PROSITE" id="PS50206">
    <property type="entry name" value="RHODANESE_3"/>
    <property type="match status" value="2"/>
</dbReference>
<dbReference type="PANTHER" id="PTHR11364">
    <property type="entry name" value="THIOSULFATE SULFERTANSFERASE"/>
    <property type="match status" value="1"/>
</dbReference>
<dbReference type="EMBL" id="CP121106">
    <property type="protein sequence ID" value="WFL77965.1"/>
    <property type="molecule type" value="Genomic_DNA"/>
</dbReference>
<accession>A0ABY8FUM9</accession>
<dbReference type="Gene3D" id="3.40.250.10">
    <property type="entry name" value="Rhodanese-like domain"/>
    <property type="match status" value="2"/>
</dbReference>
<dbReference type="EC" id="2.8.1.-" evidence="4"/>
<dbReference type="RefSeq" id="WP_278016656.1">
    <property type="nucleotide sequence ID" value="NZ_CP121106.1"/>
</dbReference>
<dbReference type="Pfam" id="PF00581">
    <property type="entry name" value="Rhodanese"/>
    <property type="match status" value="2"/>
</dbReference>
<dbReference type="PANTHER" id="PTHR11364:SF27">
    <property type="entry name" value="SULFURTRANSFERASE"/>
    <property type="match status" value="1"/>
</dbReference>
<dbReference type="GO" id="GO:0016740">
    <property type="term" value="F:transferase activity"/>
    <property type="evidence" value="ECO:0007669"/>
    <property type="project" value="UniProtKB-KW"/>
</dbReference>
<reference evidence="4 5" key="1">
    <citation type="submission" date="2023-03" db="EMBL/GenBank/DDBJ databases">
        <title>Altererythrobacter sp. CAU 1644 isolated from sand.</title>
        <authorList>
            <person name="Kim W."/>
        </authorList>
    </citation>
    <scope>NUCLEOTIDE SEQUENCE [LARGE SCALE GENOMIC DNA]</scope>
    <source>
        <strain evidence="4 5">CAU 1644</strain>
    </source>
</reference>
<organism evidence="4 5">
    <name type="scientific">Altererythrobacter arenosus</name>
    <dbReference type="NCBI Taxonomy" id="3032592"/>
    <lineage>
        <taxon>Bacteria</taxon>
        <taxon>Pseudomonadati</taxon>
        <taxon>Pseudomonadota</taxon>
        <taxon>Alphaproteobacteria</taxon>
        <taxon>Sphingomonadales</taxon>
        <taxon>Erythrobacteraceae</taxon>
        <taxon>Altererythrobacter</taxon>
    </lineage>
</organism>
<keyword evidence="2" id="KW-0677">Repeat</keyword>
<protein>
    <submittedName>
        <fullName evidence="4">Sulfurtransferase</fullName>
        <ecNumber evidence="4">2.8.1.-</ecNumber>
    </submittedName>
</protein>
<dbReference type="InterPro" id="IPR001307">
    <property type="entry name" value="Thiosulphate_STrfase_CS"/>
</dbReference>
<dbReference type="SMART" id="SM00450">
    <property type="entry name" value="RHOD"/>
    <property type="match status" value="2"/>
</dbReference>
<dbReference type="CDD" id="cd01448">
    <property type="entry name" value="TST_Repeat_1"/>
    <property type="match status" value="1"/>
</dbReference>
<dbReference type="InterPro" id="IPR045078">
    <property type="entry name" value="TST/MPST-like"/>
</dbReference>
<sequence>MDTLVSTQWLAEALGAPDLVVVDATKHLPGAGRDERAEYLAGHIPGARFLDIGSLVDATSPVPSALPRPDQLAERLASLGVSPSTRVVFYDDSAVKTAARAWYLAHVHGMQQVAVLDGGLAKWKAEERALESGEPAIAPAPPFELQPPACIRFKSDMLGNVESGAEQVVDARDGGRFSGETVDTIHNLPTGHIPGSRNLPFTQLYNADGTFRSRDQLRELFDAAGIDPARPVTATCGSGVTACVLLLAIHLLGHSETALYDGSWSDWGSDPATPKATGAAQ</sequence>
<evidence type="ECO:0000256" key="2">
    <source>
        <dbReference type="ARBA" id="ARBA00022737"/>
    </source>
</evidence>
<evidence type="ECO:0000256" key="1">
    <source>
        <dbReference type="ARBA" id="ARBA00022679"/>
    </source>
</evidence>
<dbReference type="InterPro" id="IPR001763">
    <property type="entry name" value="Rhodanese-like_dom"/>
</dbReference>
<dbReference type="InterPro" id="IPR036873">
    <property type="entry name" value="Rhodanese-like_dom_sf"/>
</dbReference>
<keyword evidence="1 4" id="KW-0808">Transferase</keyword>
<evidence type="ECO:0000313" key="5">
    <source>
        <dbReference type="Proteomes" id="UP001215827"/>
    </source>
</evidence>
<name>A0ABY8FUM9_9SPHN</name>
<dbReference type="Proteomes" id="UP001215827">
    <property type="component" value="Chromosome"/>
</dbReference>
<dbReference type="CDD" id="cd01449">
    <property type="entry name" value="TST_Repeat_2"/>
    <property type="match status" value="1"/>
</dbReference>
<evidence type="ECO:0000313" key="4">
    <source>
        <dbReference type="EMBL" id="WFL77965.1"/>
    </source>
</evidence>
<keyword evidence="5" id="KW-1185">Reference proteome</keyword>